<dbReference type="InterPro" id="IPR011009">
    <property type="entry name" value="Kinase-like_dom_sf"/>
</dbReference>
<protein>
    <recommendedName>
        <fullName evidence="1">non-specific serine/threonine protein kinase</fullName>
        <ecNumber evidence="1">2.7.11.1</ecNumber>
    </recommendedName>
</protein>
<feature type="region of interest" description="Disordered" evidence="9">
    <location>
        <begin position="669"/>
        <end position="701"/>
    </location>
</feature>
<dbReference type="PROSITE" id="PS50011">
    <property type="entry name" value="PROTEIN_KINASE_DOM"/>
    <property type="match status" value="1"/>
</dbReference>
<keyword evidence="2" id="KW-0723">Serine/threonine-protein kinase</keyword>
<evidence type="ECO:0000256" key="3">
    <source>
        <dbReference type="ARBA" id="ARBA00022679"/>
    </source>
</evidence>
<dbReference type="Gene3D" id="1.10.510.10">
    <property type="entry name" value="Transferase(Phosphotransferase) domain 1"/>
    <property type="match status" value="1"/>
</dbReference>
<dbReference type="SUPFAM" id="SSF56112">
    <property type="entry name" value="Protein kinase-like (PK-like)"/>
    <property type="match status" value="1"/>
</dbReference>
<evidence type="ECO:0000256" key="9">
    <source>
        <dbReference type="SAM" id="MobiDB-lite"/>
    </source>
</evidence>
<keyword evidence="6" id="KW-0067">ATP-binding</keyword>
<dbReference type="Pfam" id="PF00069">
    <property type="entry name" value="Pkinase"/>
    <property type="match status" value="1"/>
</dbReference>
<keyword evidence="4" id="KW-0547">Nucleotide-binding</keyword>
<dbReference type="Proteomes" id="UP000184330">
    <property type="component" value="Unassembled WGS sequence"/>
</dbReference>
<evidence type="ECO:0000313" key="12">
    <source>
        <dbReference type="Proteomes" id="UP000184330"/>
    </source>
</evidence>
<sequence length="1725" mass="195541">MAPQECWNVLNPQLSRYINRRSDIEAYLTAKYGPGTEFNMVDFSVVYENDRWSFTTPEKLSKKQIKDMTSEIIISTEIAAQAKHNDLQVPRAMAEPSPQSRGAAENVSKNQQALRVMVDILEELQSAMKRPEKPEKSYVCYDDLKVVWKDKSRISTIIRLDNSSDMYNRIEFIQTNMIVTLSTLIWIRATDCLAAFTSTFFGRDTGDVIFSDMDIPCFNQDKIKLQLLGLRPELEWLFYENQFIFKPVNIEIESSQTIQKIHSKQRLPFESLEKHIGGGGFGRVDRVGISPKYIRQGEPGRKWSSEKVYMVACKKITAPKDFAQEIENLQILKDSLTSHGRIVTHLASIEHGAKRYILLPLAAYGDLEMFLHSGVRPGRSKIYDFDLRFKDTRGIELAFPLLDECFAIASALEWLHNHIKIKKGAGTVNLFCAHLDLKPANILIQADSNSPVGKWVLSDFSISVIKEGTRGQDSNYGSIGDYVSQLTVNFPRRQEGTYQAPEVKLYAKNLNQPSYIAPDQKDIERKSDIWSFGCILSEVIAFSLGRDKFVGEFSNARKTGERDDYFYSEVRGTMSMIDIIPSSGVYEVRPAVNAWLDRLCTGEARPQRWVDCCVGTIKKILIVDFQARPDATDLLSLLKHLKDHLRYSKDNAWIPCPILNPIEQMERPLEQAPTDSGYASGTHEEQLKELDTSGTNYSASETSSLLPLRDKSFIDDLAAELFSTIKLSSESERATLERISEKLPDLLRSFALKIGYKPHTPMHRDVSYFVQKYRGRIKGSFEDMFPLEDLAPELPSHNDRFQLSQFAIDRFLEEVDPNVDQQTPEEHITEEPEADEEEDDDDEVDGEEKLDSSPYREFILKTPAYEWLLTSLQREVALKRANPDLMENIGRAVLGALPSYRKNVSRKIPSQEYEAMFELEWDPLSFVKEQKYTESPDEALERAITLTGTANDAQAVTTKEYLIQTWPATGTHVMRLVTDLVRVPYRRAGATVNLPDGTEIDAWFKGSLFIVRATGTGDSLAEIAQQFAWLGAALRSSPFESGVAICSPLVLSSKVQTIPPARVSEGTPLARIQFLIKFHMNNQSKDTEKMSGHCWHSMLKNPVMVNGYPILAKHEQGLGLEIPLNMVARLAESERANMFDGKLFIKGFSAMLIATKLTRDILIWHYFYNRKGDRISYLDHTLQGVDDINLLQLDTARHIVGWCADCRYYAGASDARYDMDTTGLPRPHAGCLLEKVSISAGKIVTAGMSFAVGVKDIPPHLTHNGYIPKMRWIATKHVVLWDEADKRGWLVNGISALLHLVRTSLEHYSNDDFSTSFLFDYSKMRDASDHKPNSAHKVLIDDENKGIVIWPGKNENFEEEETKQKGPETEQSKSSKKKRGYYLFEDLVEQHYNTLEQIMEYQRHIMGQNGVKIKVRVRKHLEGWDFVELATDHDPYPRVATLHALGYGWVDFIRSIEAITLFGRGFGDIIRPIEFKGMCPNWQSLPTQKYYLAASVFDLEKIMKKFGDIRADPVRLCSSLVWHCPGDIVSPCRCQAHGIGQVFRKASSRHHDPVQVLYPRMSRLIKPRGPERLEGGGAIVFGHNFHWGYRWKEDGNEDLEEGDPPILSSTSKPRLLISRVPPSSGSSERQASQSTTSESSQSHESAAGRALHSFPLRSSPSAYTAQSTPNESIIDSAEEVTSDVLEPAYNVDRSGQLKVLQESRTRTLRHELRHLHKEKDTGPKI</sequence>
<evidence type="ECO:0000256" key="2">
    <source>
        <dbReference type="ARBA" id="ARBA00022527"/>
    </source>
</evidence>
<evidence type="ECO:0000256" key="5">
    <source>
        <dbReference type="ARBA" id="ARBA00022777"/>
    </source>
</evidence>
<feature type="compositionally biased region" description="Basic and acidic residues" evidence="9">
    <location>
        <begin position="682"/>
        <end position="691"/>
    </location>
</feature>
<name>A0A1L7X6P8_9HELO</name>
<organism evidence="11 12">
    <name type="scientific">Phialocephala subalpina</name>
    <dbReference type="NCBI Taxonomy" id="576137"/>
    <lineage>
        <taxon>Eukaryota</taxon>
        <taxon>Fungi</taxon>
        <taxon>Dikarya</taxon>
        <taxon>Ascomycota</taxon>
        <taxon>Pezizomycotina</taxon>
        <taxon>Leotiomycetes</taxon>
        <taxon>Helotiales</taxon>
        <taxon>Mollisiaceae</taxon>
        <taxon>Phialocephala</taxon>
        <taxon>Phialocephala fortinii species complex</taxon>
    </lineage>
</organism>
<dbReference type="EC" id="2.7.11.1" evidence="1"/>
<feature type="region of interest" description="Disordered" evidence="9">
    <location>
        <begin position="816"/>
        <end position="852"/>
    </location>
</feature>
<dbReference type="GO" id="GO:0005634">
    <property type="term" value="C:nucleus"/>
    <property type="evidence" value="ECO:0007669"/>
    <property type="project" value="TreeGrafter"/>
</dbReference>
<feature type="region of interest" description="Disordered" evidence="9">
    <location>
        <begin position="1596"/>
        <end position="1649"/>
    </location>
</feature>
<evidence type="ECO:0000256" key="1">
    <source>
        <dbReference type="ARBA" id="ARBA00012513"/>
    </source>
</evidence>
<feature type="compositionally biased region" description="Low complexity" evidence="9">
    <location>
        <begin position="1623"/>
        <end position="1647"/>
    </location>
</feature>
<dbReference type="InterPro" id="IPR000719">
    <property type="entry name" value="Prot_kinase_dom"/>
</dbReference>
<feature type="domain" description="Protein kinase" evidence="10">
    <location>
        <begin position="270"/>
        <end position="647"/>
    </location>
</feature>
<proteinExistence type="predicted"/>
<dbReference type="PANTHER" id="PTHR43671:SF98">
    <property type="entry name" value="SERINE_THREONINE-PROTEIN KINASE NEK11"/>
    <property type="match status" value="1"/>
</dbReference>
<evidence type="ECO:0000256" key="8">
    <source>
        <dbReference type="ARBA" id="ARBA00048679"/>
    </source>
</evidence>
<dbReference type="InterPro" id="IPR008271">
    <property type="entry name" value="Ser/Thr_kinase_AS"/>
</dbReference>
<accession>A0A1L7X6P8</accession>
<keyword evidence="12" id="KW-1185">Reference proteome</keyword>
<dbReference type="PROSITE" id="PS00108">
    <property type="entry name" value="PROTEIN_KINASE_ST"/>
    <property type="match status" value="1"/>
</dbReference>
<reference evidence="11 12" key="1">
    <citation type="submission" date="2016-03" db="EMBL/GenBank/DDBJ databases">
        <authorList>
            <person name="Ploux O."/>
        </authorList>
    </citation>
    <scope>NUCLEOTIDE SEQUENCE [LARGE SCALE GENOMIC DNA]</scope>
    <source>
        <strain evidence="11 12">UAMH 11012</strain>
    </source>
</reference>
<dbReference type="PANTHER" id="PTHR43671">
    <property type="entry name" value="SERINE/THREONINE-PROTEIN KINASE NEK"/>
    <property type="match status" value="1"/>
</dbReference>
<dbReference type="GO" id="GO:0005524">
    <property type="term" value="F:ATP binding"/>
    <property type="evidence" value="ECO:0007669"/>
    <property type="project" value="UniProtKB-KW"/>
</dbReference>
<dbReference type="STRING" id="576137.A0A1L7X6P8"/>
<dbReference type="GO" id="GO:0004674">
    <property type="term" value="F:protein serine/threonine kinase activity"/>
    <property type="evidence" value="ECO:0007669"/>
    <property type="project" value="UniProtKB-KW"/>
</dbReference>
<evidence type="ECO:0000256" key="4">
    <source>
        <dbReference type="ARBA" id="ARBA00022741"/>
    </source>
</evidence>
<dbReference type="OrthoDB" id="1658288at2759"/>
<evidence type="ECO:0000256" key="6">
    <source>
        <dbReference type="ARBA" id="ARBA00022840"/>
    </source>
</evidence>
<keyword evidence="5" id="KW-0418">Kinase</keyword>
<comment type="catalytic activity">
    <reaction evidence="8">
        <text>L-seryl-[protein] + ATP = O-phospho-L-seryl-[protein] + ADP + H(+)</text>
        <dbReference type="Rhea" id="RHEA:17989"/>
        <dbReference type="Rhea" id="RHEA-COMP:9863"/>
        <dbReference type="Rhea" id="RHEA-COMP:11604"/>
        <dbReference type="ChEBI" id="CHEBI:15378"/>
        <dbReference type="ChEBI" id="CHEBI:29999"/>
        <dbReference type="ChEBI" id="CHEBI:30616"/>
        <dbReference type="ChEBI" id="CHEBI:83421"/>
        <dbReference type="ChEBI" id="CHEBI:456216"/>
        <dbReference type="EC" id="2.7.11.1"/>
    </reaction>
</comment>
<evidence type="ECO:0000259" key="10">
    <source>
        <dbReference type="PROSITE" id="PS50011"/>
    </source>
</evidence>
<dbReference type="EMBL" id="FJOG01000016">
    <property type="protein sequence ID" value="CZR60699.1"/>
    <property type="molecule type" value="Genomic_DNA"/>
</dbReference>
<feature type="compositionally biased region" description="Acidic residues" evidence="9">
    <location>
        <begin position="831"/>
        <end position="848"/>
    </location>
</feature>
<evidence type="ECO:0000256" key="7">
    <source>
        <dbReference type="ARBA" id="ARBA00047899"/>
    </source>
</evidence>
<feature type="compositionally biased region" description="Polar residues" evidence="9">
    <location>
        <begin position="692"/>
        <end position="701"/>
    </location>
</feature>
<gene>
    <name evidence="11" type="ORF">PAC_10595</name>
</gene>
<dbReference type="InterPro" id="IPR050660">
    <property type="entry name" value="NEK_Ser/Thr_kinase"/>
</dbReference>
<keyword evidence="3" id="KW-0808">Transferase</keyword>
<evidence type="ECO:0000313" key="11">
    <source>
        <dbReference type="EMBL" id="CZR60699.1"/>
    </source>
</evidence>
<comment type="catalytic activity">
    <reaction evidence="7">
        <text>L-threonyl-[protein] + ATP = O-phospho-L-threonyl-[protein] + ADP + H(+)</text>
        <dbReference type="Rhea" id="RHEA:46608"/>
        <dbReference type="Rhea" id="RHEA-COMP:11060"/>
        <dbReference type="Rhea" id="RHEA-COMP:11605"/>
        <dbReference type="ChEBI" id="CHEBI:15378"/>
        <dbReference type="ChEBI" id="CHEBI:30013"/>
        <dbReference type="ChEBI" id="CHEBI:30616"/>
        <dbReference type="ChEBI" id="CHEBI:61977"/>
        <dbReference type="ChEBI" id="CHEBI:456216"/>
        <dbReference type="EC" id="2.7.11.1"/>
    </reaction>
</comment>
<dbReference type="SMART" id="SM00220">
    <property type="entry name" value="S_TKc"/>
    <property type="match status" value="1"/>
</dbReference>